<dbReference type="GO" id="GO:0015031">
    <property type="term" value="P:protein transport"/>
    <property type="evidence" value="ECO:0007669"/>
    <property type="project" value="TreeGrafter"/>
</dbReference>
<dbReference type="PANTHER" id="PTHR11188">
    <property type="entry name" value="ARRESTIN DOMAIN CONTAINING PROTEIN"/>
    <property type="match status" value="1"/>
</dbReference>
<evidence type="ECO:0000313" key="4">
    <source>
        <dbReference type="Proteomes" id="UP000887540"/>
    </source>
</evidence>
<dbReference type="PANTHER" id="PTHR11188:SF175">
    <property type="entry name" value="ARRESTIN C-TERMINAL-LIKE DOMAIN-CONTAINING PROTEIN"/>
    <property type="match status" value="1"/>
</dbReference>
<accession>A0A914EBF3</accession>
<evidence type="ECO:0000256" key="1">
    <source>
        <dbReference type="ARBA" id="ARBA00005298"/>
    </source>
</evidence>
<evidence type="ECO:0000259" key="2">
    <source>
        <dbReference type="Pfam" id="PF00339"/>
    </source>
</evidence>
<proteinExistence type="inferred from homology"/>
<sequence>MEKFEIKLKSNNNIFTAGDTVYGFIYLFLKDSIKAKSIKLLIFGKIDTKWTYSDGKSYIRYRGEDSYVKLEFIIWNGAEHGDTLNPGEHQFPFNFTIPQYCPFSFEGKYGQIHYFFKAEIDRPWRLNSKAELTFVVKPQVDLNQIPDIGRPVIGCIDDDLGVKFFSNGKVDAKITLLKSGYICGEAITPNISITNSSTKSIQKIEISLEQFILCRAKAFGKVSIENDPPPPYEIKLTIDD</sequence>
<dbReference type="InterPro" id="IPR011021">
    <property type="entry name" value="Arrestin-like_N"/>
</dbReference>
<organism evidence="4 5">
    <name type="scientific">Acrobeloides nanus</name>
    <dbReference type="NCBI Taxonomy" id="290746"/>
    <lineage>
        <taxon>Eukaryota</taxon>
        <taxon>Metazoa</taxon>
        <taxon>Ecdysozoa</taxon>
        <taxon>Nematoda</taxon>
        <taxon>Chromadorea</taxon>
        <taxon>Rhabditida</taxon>
        <taxon>Tylenchina</taxon>
        <taxon>Cephalobomorpha</taxon>
        <taxon>Cephaloboidea</taxon>
        <taxon>Cephalobidae</taxon>
        <taxon>Acrobeloides</taxon>
    </lineage>
</organism>
<comment type="similarity">
    <text evidence="1">Belongs to the arrestin family.</text>
</comment>
<evidence type="ECO:0000259" key="3">
    <source>
        <dbReference type="Pfam" id="PF02752"/>
    </source>
</evidence>
<dbReference type="InterPro" id="IPR011022">
    <property type="entry name" value="Arrestin_C-like"/>
</dbReference>
<dbReference type="InterPro" id="IPR014752">
    <property type="entry name" value="Arrestin-like_C"/>
</dbReference>
<feature type="domain" description="Arrestin C-terminal-like" evidence="3">
    <location>
        <begin position="166"/>
        <end position="213"/>
    </location>
</feature>
<dbReference type="Gene3D" id="2.60.40.640">
    <property type="match status" value="2"/>
</dbReference>
<keyword evidence="4" id="KW-1185">Reference proteome</keyword>
<feature type="domain" description="Arrestin-like N-terminal" evidence="2">
    <location>
        <begin position="4"/>
        <end position="143"/>
    </location>
</feature>
<dbReference type="WBParaSite" id="ACRNAN_scaffold684.g7033.t1">
    <property type="protein sequence ID" value="ACRNAN_scaffold684.g7033.t1"/>
    <property type="gene ID" value="ACRNAN_scaffold684.g7033"/>
</dbReference>
<dbReference type="GO" id="GO:0005737">
    <property type="term" value="C:cytoplasm"/>
    <property type="evidence" value="ECO:0007669"/>
    <property type="project" value="TreeGrafter"/>
</dbReference>
<protein>
    <submittedName>
        <fullName evidence="5">Arrestin-like N-terminal domain-containing protein</fullName>
    </submittedName>
</protein>
<evidence type="ECO:0000313" key="5">
    <source>
        <dbReference type="WBParaSite" id="ACRNAN_scaffold684.g7033.t1"/>
    </source>
</evidence>
<dbReference type="Proteomes" id="UP000887540">
    <property type="component" value="Unplaced"/>
</dbReference>
<dbReference type="Pfam" id="PF02752">
    <property type="entry name" value="Arrestin_C"/>
    <property type="match status" value="1"/>
</dbReference>
<dbReference type="InterPro" id="IPR050357">
    <property type="entry name" value="Arrestin_domain-protein"/>
</dbReference>
<dbReference type="Pfam" id="PF00339">
    <property type="entry name" value="Arrestin_N"/>
    <property type="match status" value="1"/>
</dbReference>
<dbReference type="SUPFAM" id="SSF81296">
    <property type="entry name" value="E set domains"/>
    <property type="match status" value="2"/>
</dbReference>
<dbReference type="AlphaFoldDB" id="A0A914EBF3"/>
<name>A0A914EBF3_9BILA</name>
<reference evidence="5" key="1">
    <citation type="submission" date="2022-11" db="UniProtKB">
        <authorList>
            <consortium name="WormBaseParasite"/>
        </authorList>
    </citation>
    <scope>IDENTIFICATION</scope>
</reference>
<dbReference type="InterPro" id="IPR014756">
    <property type="entry name" value="Ig_E-set"/>
</dbReference>